<dbReference type="PANTHER" id="PTHR31238">
    <property type="entry name" value="GERMIN-LIKE PROTEIN SUBFAMILY 3 MEMBER 3"/>
    <property type="match status" value="1"/>
</dbReference>
<gene>
    <name evidence="13" type="ORF">H5410_065068</name>
</gene>
<evidence type="ECO:0000313" key="13">
    <source>
        <dbReference type="EMBL" id="KAG5567916.1"/>
    </source>
</evidence>
<evidence type="ECO:0000256" key="11">
    <source>
        <dbReference type="RuleBase" id="RU366015"/>
    </source>
</evidence>
<dbReference type="Gene3D" id="2.60.120.10">
    <property type="entry name" value="Jelly Rolls"/>
    <property type="match status" value="1"/>
</dbReference>
<feature type="binding site" evidence="9">
    <location>
        <position position="110"/>
    </location>
    <ligand>
        <name>Mn(2+)</name>
        <dbReference type="ChEBI" id="CHEBI:29035"/>
    </ligand>
</feature>
<evidence type="ECO:0000256" key="10">
    <source>
        <dbReference type="PIRSR" id="PIRSR601929-3"/>
    </source>
</evidence>
<accession>A0A9J5VXJ8</accession>
<comment type="similarity">
    <text evidence="2 11">Belongs to the germin family.</text>
</comment>
<feature type="binding site" evidence="9">
    <location>
        <position position="112"/>
    </location>
    <ligand>
        <name>Mn(2+)</name>
        <dbReference type="ChEBI" id="CHEBI:29035"/>
    </ligand>
</feature>
<dbReference type="AlphaFoldDB" id="A0A9J5VXJ8"/>
<evidence type="ECO:0000256" key="9">
    <source>
        <dbReference type="PIRSR" id="PIRSR601929-2"/>
    </source>
</evidence>
<keyword evidence="7 8" id="KW-0464">Manganese</keyword>
<feature type="binding site" evidence="9">
    <location>
        <position position="117"/>
    </location>
    <ligand>
        <name>Mn(2+)</name>
        <dbReference type="ChEBI" id="CHEBI:29035"/>
    </ligand>
</feature>
<evidence type="ECO:0000256" key="5">
    <source>
        <dbReference type="ARBA" id="ARBA00022723"/>
    </source>
</evidence>
<evidence type="ECO:0000256" key="3">
    <source>
        <dbReference type="ARBA" id="ARBA00022523"/>
    </source>
</evidence>
<evidence type="ECO:0000256" key="4">
    <source>
        <dbReference type="ARBA" id="ARBA00022525"/>
    </source>
</evidence>
<dbReference type="SUPFAM" id="SSF51182">
    <property type="entry name" value="RmlC-like cupins"/>
    <property type="match status" value="1"/>
</dbReference>
<keyword evidence="14" id="KW-1185">Reference proteome</keyword>
<evidence type="ECO:0000256" key="6">
    <source>
        <dbReference type="ARBA" id="ARBA00023157"/>
    </source>
</evidence>
<dbReference type="InterPro" id="IPR006045">
    <property type="entry name" value="Cupin_1"/>
</dbReference>
<feature type="binding site" evidence="8">
    <location>
        <position position="117"/>
    </location>
    <ligand>
        <name>oxalate</name>
        <dbReference type="ChEBI" id="CHEBI:30623"/>
    </ligand>
</feature>
<feature type="chain" id="PRO_5039963308" description="Germin-like protein" evidence="11">
    <location>
        <begin position="23"/>
        <end position="227"/>
    </location>
</feature>
<dbReference type="SMART" id="SM00835">
    <property type="entry name" value="Cupin_1"/>
    <property type="match status" value="1"/>
</dbReference>
<evidence type="ECO:0000256" key="8">
    <source>
        <dbReference type="PIRSR" id="PIRSR601929-1"/>
    </source>
</evidence>
<feature type="disulfide bond" evidence="10">
    <location>
        <begin position="32"/>
        <end position="49"/>
    </location>
</feature>
<evidence type="ECO:0000256" key="2">
    <source>
        <dbReference type="ARBA" id="ARBA00007456"/>
    </source>
</evidence>
<protein>
    <recommendedName>
        <fullName evidence="11">Germin-like protein</fullName>
    </recommendedName>
</protein>
<organism evidence="13 14">
    <name type="scientific">Solanum commersonii</name>
    <name type="common">Commerson's wild potato</name>
    <name type="synonym">Commerson's nightshade</name>
    <dbReference type="NCBI Taxonomy" id="4109"/>
    <lineage>
        <taxon>Eukaryota</taxon>
        <taxon>Viridiplantae</taxon>
        <taxon>Streptophyta</taxon>
        <taxon>Embryophyta</taxon>
        <taxon>Tracheophyta</taxon>
        <taxon>Spermatophyta</taxon>
        <taxon>Magnoliopsida</taxon>
        <taxon>eudicotyledons</taxon>
        <taxon>Gunneridae</taxon>
        <taxon>Pentapetalae</taxon>
        <taxon>asterids</taxon>
        <taxon>lamiids</taxon>
        <taxon>Solanales</taxon>
        <taxon>Solanaceae</taxon>
        <taxon>Solanoideae</taxon>
        <taxon>Solaneae</taxon>
        <taxon>Solanum</taxon>
    </lineage>
</organism>
<dbReference type="GO" id="GO:0048046">
    <property type="term" value="C:apoplast"/>
    <property type="evidence" value="ECO:0007669"/>
    <property type="project" value="UniProtKB-SubCell"/>
</dbReference>
<keyword evidence="11" id="KW-0732">Signal</keyword>
<dbReference type="InterPro" id="IPR019780">
    <property type="entry name" value="Germin_Mn-BS"/>
</dbReference>
<feature type="binding site" evidence="8">
    <location>
        <position position="107"/>
    </location>
    <ligand>
        <name>oxalate</name>
        <dbReference type="ChEBI" id="CHEBI:30623"/>
    </ligand>
</feature>
<dbReference type="InterPro" id="IPR001929">
    <property type="entry name" value="Germin"/>
</dbReference>
<name>A0A9J5VXJ8_SOLCO</name>
<dbReference type="PROSITE" id="PS00725">
    <property type="entry name" value="GERMIN"/>
    <property type="match status" value="1"/>
</dbReference>
<feature type="signal peptide" evidence="11">
    <location>
        <begin position="1"/>
        <end position="22"/>
    </location>
</feature>
<keyword evidence="5 8" id="KW-0479">Metal-binding</keyword>
<keyword evidence="4 11" id="KW-0964">Secreted</keyword>
<feature type="binding site" evidence="8">
    <location>
        <position position="112"/>
    </location>
    <ligand>
        <name>oxalate</name>
        <dbReference type="ChEBI" id="CHEBI:30623"/>
    </ligand>
</feature>
<dbReference type="EMBL" id="JACXVP010000376">
    <property type="protein sequence ID" value="KAG5567916.1"/>
    <property type="molecule type" value="Genomic_DNA"/>
</dbReference>
<dbReference type="GO" id="GO:0030145">
    <property type="term" value="F:manganese ion binding"/>
    <property type="evidence" value="ECO:0007669"/>
    <property type="project" value="UniProtKB-UniRule"/>
</dbReference>
<proteinExistence type="inferred from homology"/>
<evidence type="ECO:0000256" key="1">
    <source>
        <dbReference type="ARBA" id="ARBA00004271"/>
    </source>
</evidence>
<feature type="binding site" evidence="9">
    <location>
        <position position="162"/>
    </location>
    <ligand>
        <name>Mn(2+)</name>
        <dbReference type="ChEBI" id="CHEBI:29035"/>
    </ligand>
</feature>
<keyword evidence="6 10" id="KW-1015">Disulfide bond</keyword>
<dbReference type="FunFam" id="2.60.120.10:FF:000005">
    <property type="entry name" value="Germin-like protein subfamily 1 member 8"/>
    <property type="match status" value="1"/>
</dbReference>
<dbReference type="InterPro" id="IPR011051">
    <property type="entry name" value="RmlC_Cupin_sf"/>
</dbReference>
<dbReference type="OrthoDB" id="1295030at2759"/>
<sequence length="227" mass="24409">MALKYFILIIAILAVVTSICHASDPSPLQDFCVAVNDSMNAVFVNGKFCKNPMDVTADDFFGTLNMAGNTSNQLGSAVTAVSVNNLAGLNTLGISLARIDFAPYGLNPPHTHPRGTEVLALFEGTLYVGFVLSNPGPNMKNKLFTKILHPGDVFVFPVGLIHFQFNVGKTNAVAFAGLSSQNPGVITIANAVFGSDPPINDDVLAKAFQIEKKVVDYLQSQFWWDNN</sequence>
<comment type="subcellular location">
    <subcellularLocation>
        <location evidence="1 11">Secreted</location>
        <location evidence="1 11">Extracellular space</location>
        <location evidence="1 11">Apoplast</location>
    </subcellularLocation>
</comment>
<feature type="domain" description="Cupin type-1" evidence="12">
    <location>
        <begin position="64"/>
        <end position="216"/>
    </location>
</feature>
<comment type="caution">
    <text evidence="13">The sequence shown here is derived from an EMBL/GenBank/DDBJ whole genome shotgun (WGS) entry which is preliminary data.</text>
</comment>
<dbReference type="Pfam" id="PF00190">
    <property type="entry name" value="Cupin_1"/>
    <property type="match status" value="1"/>
</dbReference>
<reference evidence="13" key="1">
    <citation type="submission" date="2020-09" db="EMBL/GenBank/DDBJ databases">
        <title>De no assembly of potato wild relative species, Solanum commersonii.</title>
        <authorList>
            <person name="Cho K."/>
        </authorList>
    </citation>
    <scope>NUCLEOTIDE SEQUENCE</scope>
    <source>
        <strain evidence="13">LZ3.2</strain>
        <tissue evidence="13">Leaf</tissue>
    </source>
</reference>
<dbReference type="PRINTS" id="PR00325">
    <property type="entry name" value="GERMIN"/>
</dbReference>
<dbReference type="CDD" id="cd02241">
    <property type="entry name" value="cupin_OxOx"/>
    <property type="match status" value="1"/>
</dbReference>
<evidence type="ECO:0000259" key="12">
    <source>
        <dbReference type="SMART" id="SM00835"/>
    </source>
</evidence>
<evidence type="ECO:0000256" key="7">
    <source>
        <dbReference type="ARBA" id="ARBA00023211"/>
    </source>
</evidence>
<keyword evidence="3 11" id="KW-0052">Apoplast</keyword>
<dbReference type="InterPro" id="IPR014710">
    <property type="entry name" value="RmlC-like_jellyroll"/>
</dbReference>
<evidence type="ECO:0000313" key="14">
    <source>
        <dbReference type="Proteomes" id="UP000824120"/>
    </source>
</evidence>
<dbReference type="Proteomes" id="UP000824120">
    <property type="component" value="Unassembled WGS sequence"/>
</dbReference>